<evidence type="ECO:0000256" key="2">
    <source>
        <dbReference type="SAM" id="MobiDB-lite"/>
    </source>
</evidence>
<dbReference type="PANTHER" id="PTHR31516:SF17">
    <property type="entry name" value="STABILIZER OF AXONEMAL MICROTUBULES 2"/>
    <property type="match status" value="1"/>
</dbReference>
<feature type="region of interest" description="Disordered" evidence="2">
    <location>
        <begin position="768"/>
        <end position="809"/>
    </location>
</feature>
<feature type="compositionally biased region" description="Basic and acidic residues" evidence="2">
    <location>
        <begin position="626"/>
        <end position="637"/>
    </location>
</feature>
<dbReference type="GO" id="GO:0005814">
    <property type="term" value="C:centriole"/>
    <property type="evidence" value="ECO:0007669"/>
    <property type="project" value="TreeGrafter"/>
</dbReference>
<keyword evidence="4" id="KW-1185">Reference proteome</keyword>
<proteinExistence type="inferred from homology"/>
<feature type="region of interest" description="Disordered" evidence="2">
    <location>
        <begin position="851"/>
        <end position="885"/>
    </location>
</feature>
<dbReference type="Proteomes" id="UP000235965">
    <property type="component" value="Unassembled WGS sequence"/>
</dbReference>
<evidence type="ECO:0000313" key="4">
    <source>
        <dbReference type="Proteomes" id="UP000235965"/>
    </source>
</evidence>
<feature type="region of interest" description="Disordered" evidence="2">
    <location>
        <begin position="497"/>
        <end position="525"/>
    </location>
</feature>
<gene>
    <name evidence="3" type="ORF">B7P43_G11936</name>
</gene>
<evidence type="ECO:0000256" key="1">
    <source>
        <dbReference type="ARBA" id="ARBA00008738"/>
    </source>
</evidence>
<feature type="compositionally biased region" description="Basic residues" evidence="2">
    <location>
        <begin position="772"/>
        <end position="782"/>
    </location>
</feature>
<evidence type="ECO:0000313" key="3">
    <source>
        <dbReference type="EMBL" id="PNF37564.1"/>
    </source>
</evidence>
<dbReference type="GO" id="GO:0005879">
    <property type="term" value="C:axonemal microtubule"/>
    <property type="evidence" value="ECO:0007669"/>
    <property type="project" value="TreeGrafter"/>
</dbReference>
<dbReference type="GO" id="GO:0036064">
    <property type="term" value="C:ciliary basal body"/>
    <property type="evidence" value="ECO:0007669"/>
    <property type="project" value="TreeGrafter"/>
</dbReference>
<dbReference type="InParanoid" id="A0A2J7R9R9"/>
<protein>
    <submittedName>
        <fullName evidence="3">Uncharacterized protein</fullName>
    </submittedName>
</protein>
<dbReference type="STRING" id="105785.A0A2J7R9R9"/>
<feature type="compositionally biased region" description="Low complexity" evidence="2">
    <location>
        <begin position="783"/>
        <end position="795"/>
    </location>
</feature>
<dbReference type="PANTHER" id="PTHR31516">
    <property type="entry name" value="STABILIZER OF AXONEMAL MICROTUBULES 2"/>
    <property type="match status" value="1"/>
</dbReference>
<dbReference type="OrthoDB" id="407410at2759"/>
<dbReference type="AlphaFoldDB" id="A0A2J7R9R9"/>
<accession>A0A2J7R9R9</accession>
<comment type="caution">
    <text evidence="3">The sequence shown here is derived from an EMBL/GenBank/DDBJ whole genome shotgun (WGS) entry which is preliminary data.</text>
</comment>
<feature type="region of interest" description="Disordered" evidence="2">
    <location>
        <begin position="717"/>
        <end position="749"/>
    </location>
</feature>
<organism evidence="3 4">
    <name type="scientific">Cryptotermes secundus</name>
    <dbReference type="NCBI Taxonomy" id="105785"/>
    <lineage>
        <taxon>Eukaryota</taxon>
        <taxon>Metazoa</taxon>
        <taxon>Ecdysozoa</taxon>
        <taxon>Arthropoda</taxon>
        <taxon>Hexapoda</taxon>
        <taxon>Insecta</taxon>
        <taxon>Pterygota</taxon>
        <taxon>Neoptera</taxon>
        <taxon>Polyneoptera</taxon>
        <taxon>Dictyoptera</taxon>
        <taxon>Blattodea</taxon>
        <taxon>Blattoidea</taxon>
        <taxon>Termitoidae</taxon>
        <taxon>Kalotermitidae</taxon>
        <taxon>Cryptotermitinae</taxon>
        <taxon>Cryptotermes</taxon>
    </lineage>
</organism>
<feature type="region of interest" description="Disordered" evidence="2">
    <location>
        <begin position="1"/>
        <end position="51"/>
    </location>
</feature>
<reference evidence="3 4" key="1">
    <citation type="submission" date="2017-12" db="EMBL/GenBank/DDBJ databases">
        <title>Hemimetabolous genomes reveal molecular basis of termite eusociality.</title>
        <authorList>
            <person name="Harrison M.C."/>
            <person name="Jongepier E."/>
            <person name="Robertson H.M."/>
            <person name="Arning N."/>
            <person name="Bitard-Feildel T."/>
            <person name="Chao H."/>
            <person name="Childers C.P."/>
            <person name="Dinh H."/>
            <person name="Doddapaneni H."/>
            <person name="Dugan S."/>
            <person name="Gowin J."/>
            <person name="Greiner C."/>
            <person name="Han Y."/>
            <person name="Hu H."/>
            <person name="Hughes D.S.T."/>
            <person name="Huylmans A.-K."/>
            <person name="Kemena C."/>
            <person name="Kremer L.P.M."/>
            <person name="Lee S.L."/>
            <person name="Lopez-Ezquerra A."/>
            <person name="Mallet L."/>
            <person name="Monroy-Kuhn J.M."/>
            <person name="Moser A."/>
            <person name="Murali S.C."/>
            <person name="Muzny D.M."/>
            <person name="Otani S."/>
            <person name="Piulachs M.-D."/>
            <person name="Poelchau M."/>
            <person name="Qu J."/>
            <person name="Schaub F."/>
            <person name="Wada-Katsumata A."/>
            <person name="Worley K.C."/>
            <person name="Xie Q."/>
            <person name="Ylla G."/>
            <person name="Poulsen M."/>
            <person name="Gibbs R.A."/>
            <person name="Schal C."/>
            <person name="Richards S."/>
            <person name="Belles X."/>
            <person name="Korb J."/>
            <person name="Bornberg-Bauer E."/>
        </authorList>
    </citation>
    <scope>NUCLEOTIDE SEQUENCE [LARGE SCALE GENOMIC DNA]</scope>
    <source>
        <tissue evidence="3">Whole body</tissue>
    </source>
</reference>
<dbReference type="GO" id="GO:0036126">
    <property type="term" value="C:sperm flagellum"/>
    <property type="evidence" value="ECO:0007669"/>
    <property type="project" value="TreeGrafter"/>
</dbReference>
<feature type="compositionally biased region" description="Polar residues" evidence="2">
    <location>
        <begin position="511"/>
        <end position="523"/>
    </location>
</feature>
<dbReference type="InterPro" id="IPR033336">
    <property type="entry name" value="SAXO1/2"/>
</dbReference>
<feature type="region of interest" description="Disordered" evidence="2">
    <location>
        <begin position="553"/>
        <end position="675"/>
    </location>
</feature>
<dbReference type="GO" id="GO:0008017">
    <property type="term" value="F:microtubule binding"/>
    <property type="evidence" value="ECO:0007669"/>
    <property type="project" value="InterPro"/>
</dbReference>
<feature type="compositionally biased region" description="Basic and acidic residues" evidence="2">
    <location>
        <begin position="577"/>
        <end position="592"/>
    </location>
</feature>
<name>A0A2J7R9R9_9NEOP</name>
<feature type="compositionally biased region" description="Polar residues" evidence="2">
    <location>
        <begin position="658"/>
        <end position="675"/>
    </location>
</feature>
<dbReference type="EMBL" id="NEVH01006580">
    <property type="protein sequence ID" value="PNF37564.1"/>
    <property type="molecule type" value="Genomic_DNA"/>
</dbReference>
<feature type="compositionally biased region" description="Basic and acidic residues" evidence="2">
    <location>
        <begin position="1"/>
        <end position="11"/>
    </location>
</feature>
<comment type="similarity">
    <text evidence="1">Belongs to the FAM154 family.</text>
</comment>
<sequence>MSKEKGNEQKLGRNHCRRPSTLAFGSSKLGVPSLERKSSSDPELGSRATVIGNERGFPAGLTVDELGLYRRRRPPTCLRPKDNLKPEEGSLKSITSEYRRRFIPHPVLPTDKRYYFGEDHLVDGLGAPEVSLVTNGAIDTDGKHQALVKRNVRSRKPEDGLKLEGEAILRPEYYDTFVDFPRQRPKVIRPRTHITSENHRELPMNLVTEKNAQYVLFDGARRPELARRQTTLHAEGDVLVKLSEIHSCYVPHEGAKRSDLARRKTSLRMEGEIDAITEQKDKYVGFPERCRAELSKRATQLCLEGEIDALTENNEKYILFRSPERTELKRRPTNLKLEGGVEKMTENSSNFIEFLEAKRAEMLRRSNNLHLEGDIQYASGYRDTYIDFPRERPIISRPRESLKQEGDLDITTEKKSQFIDFVSKCKRPDLARKPTNLRLEGKLESKPEYRDSYVDFPRQRPKVKKPDISLKPEGDIEKITEKKAQFIPFSISDRPVSVKRPPSSLRLEGEMNTNPEYKESFTNFPRERPVVKKPAGHLQHDPKTLLLFVDEPVKEPRGPGRPPESNLRSQTGIATNPDHRSSHADLPRERAVTRRTQGHLGRQNRDTTLSDSPITRGHSERRHRRTSDVEVESKRTYVDYTARGRTPSRRRPEDNMQRARNSSLATEISSPHMSRRLNVSTSVAPMATHGPGVYHSVSRVEPMSRAKAVTFELGGSRPKTCPRWGDSTGALRQNTKEPSQLPAADTGSYEPTFRLHVMNVDDAYDENDDFARRRRRGRRRPSSRSSPPHPTLSRSIVSSRAPSPEIAHQFPTTPQVQYPLFPLKNNSNPAFVVLDDLNNNSRMSQAPMATPRSNFLQIPPGKQQPQRGGSHGNWMAPWHDAPASI</sequence>